<dbReference type="RefSeq" id="WP_088605934.1">
    <property type="nucleotide sequence ID" value="NZ_NJIH01000019.1"/>
</dbReference>
<feature type="domain" description="MaoC-like" evidence="1">
    <location>
        <begin position="14"/>
        <end position="110"/>
    </location>
</feature>
<evidence type="ECO:0000313" key="3">
    <source>
        <dbReference type="Proteomes" id="UP000214603"/>
    </source>
</evidence>
<dbReference type="CDD" id="cd03450">
    <property type="entry name" value="NodN"/>
    <property type="match status" value="1"/>
</dbReference>
<comment type="caution">
    <text evidence="2">The sequence shown here is derived from an EMBL/GenBank/DDBJ whole genome shotgun (WGS) entry which is preliminary data.</text>
</comment>
<sequence>MLEVETPQDLARHAGSALGTSRWFTITQEHIDQYATLTGDDFWVHVDQERASREMPGGKTIAHGFFVLSLIPLLARDIFHIQRRGVGLNYGLNRVRYTAPVPVGSRVRLHQTLLRAEPAKGGTLFTFEDRYEIEGQERPALLAEMLLLIYD</sequence>
<gene>
    <name evidence="2" type="ORF">CEY11_23840</name>
</gene>
<dbReference type="InterPro" id="IPR029069">
    <property type="entry name" value="HotDog_dom_sf"/>
</dbReference>
<dbReference type="PANTHER" id="PTHR42993:SF1">
    <property type="entry name" value="MAOC-LIKE DEHYDRATASE DOMAIN-CONTAINING PROTEIN"/>
    <property type="match status" value="1"/>
</dbReference>
<keyword evidence="3" id="KW-1185">Reference proteome</keyword>
<dbReference type="InterPro" id="IPR002539">
    <property type="entry name" value="MaoC-like_dom"/>
</dbReference>
<name>A0A225LWR3_9BURK</name>
<dbReference type="InterPro" id="IPR039375">
    <property type="entry name" value="NodN-like"/>
</dbReference>
<organism evidence="2 3">
    <name type="scientific">Candidimonas nitroreducens</name>
    <dbReference type="NCBI Taxonomy" id="683354"/>
    <lineage>
        <taxon>Bacteria</taxon>
        <taxon>Pseudomonadati</taxon>
        <taxon>Pseudomonadota</taxon>
        <taxon>Betaproteobacteria</taxon>
        <taxon>Burkholderiales</taxon>
        <taxon>Alcaligenaceae</taxon>
        <taxon>Candidimonas</taxon>
    </lineage>
</organism>
<dbReference type="Proteomes" id="UP000214603">
    <property type="component" value="Unassembled WGS sequence"/>
</dbReference>
<dbReference type="Gene3D" id="3.10.129.10">
    <property type="entry name" value="Hotdog Thioesterase"/>
    <property type="match status" value="1"/>
</dbReference>
<proteinExistence type="predicted"/>
<protein>
    <submittedName>
        <fullName evidence="2">Enoyl-CoA hydratase</fullName>
    </submittedName>
</protein>
<dbReference type="AlphaFoldDB" id="A0A225LWR3"/>
<dbReference type="SUPFAM" id="SSF54637">
    <property type="entry name" value="Thioesterase/thiol ester dehydrase-isomerase"/>
    <property type="match status" value="1"/>
</dbReference>
<evidence type="ECO:0000313" key="2">
    <source>
        <dbReference type="EMBL" id="OWT53754.1"/>
    </source>
</evidence>
<accession>A0A225LWR3</accession>
<dbReference type="OrthoDB" id="9801735at2"/>
<dbReference type="Pfam" id="PF01575">
    <property type="entry name" value="MaoC_dehydratas"/>
    <property type="match status" value="1"/>
</dbReference>
<reference evidence="3" key="1">
    <citation type="submission" date="2017-06" db="EMBL/GenBank/DDBJ databases">
        <title>Herbaspirillum phytohormonus sp. nov., isolated from the root nodule of Robinia pseudoacacia in lead-zinc mine.</title>
        <authorList>
            <person name="Fan M."/>
            <person name="Lin Y."/>
        </authorList>
    </citation>
    <scope>NUCLEOTIDE SEQUENCE [LARGE SCALE GENOMIC DNA]</scope>
    <source>
        <strain evidence="3">SC-089</strain>
    </source>
</reference>
<dbReference type="EMBL" id="NJIH01000019">
    <property type="protein sequence ID" value="OWT53754.1"/>
    <property type="molecule type" value="Genomic_DNA"/>
</dbReference>
<dbReference type="PANTHER" id="PTHR42993">
    <property type="entry name" value="MAOC-LIKE DEHYDRATASE DOMAIN-CONTAINING PROTEIN"/>
    <property type="match status" value="1"/>
</dbReference>
<evidence type="ECO:0000259" key="1">
    <source>
        <dbReference type="Pfam" id="PF01575"/>
    </source>
</evidence>